<feature type="transmembrane region" description="Helical" evidence="1">
    <location>
        <begin position="119"/>
        <end position="138"/>
    </location>
</feature>
<name>A0A853JTM3_9FIRM</name>
<accession>A0A853JTM3</accession>
<feature type="transmembrane region" description="Helical" evidence="1">
    <location>
        <begin position="35"/>
        <end position="59"/>
    </location>
</feature>
<dbReference type="AlphaFoldDB" id="A0A853JTM3"/>
<evidence type="ECO:0000313" key="4">
    <source>
        <dbReference type="Proteomes" id="UP000586254"/>
    </source>
</evidence>
<protein>
    <submittedName>
        <fullName evidence="3">Acyltransferase family protein</fullName>
    </submittedName>
</protein>
<dbReference type="GO" id="GO:0016747">
    <property type="term" value="F:acyltransferase activity, transferring groups other than amino-acyl groups"/>
    <property type="evidence" value="ECO:0007669"/>
    <property type="project" value="InterPro"/>
</dbReference>
<organism evidence="3 4">
    <name type="scientific">Eubacterium callanderi</name>
    <dbReference type="NCBI Taxonomy" id="53442"/>
    <lineage>
        <taxon>Bacteria</taxon>
        <taxon>Bacillati</taxon>
        <taxon>Bacillota</taxon>
        <taxon>Clostridia</taxon>
        <taxon>Eubacteriales</taxon>
        <taxon>Eubacteriaceae</taxon>
        <taxon>Eubacterium</taxon>
    </lineage>
</organism>
<dbReference type="EMBL" id="JACCKS010000048">
    <property type="protein sequence ID" value="NZA40381.1"/>
    <property type="molecule type" value="Genomic_DNA"/>
</dbReference>
<dbReference type="RefSeq" id="WP_180494364.1">
    <property type="nucleotide sequence ID" value="NZ_JACCKS010000048.1"/>
</dbReference>
<evidence type="ECO:0000313" key="3">
    <source>
        <dbReference type="EMBL" id="NZA40381.1"/>
    </source>
</evidence>
<feature type="transmembrane region" description="Helical" evidence="1">
    <location>
        <begin position="145"/>
        <end position="167"/>
    </location>
</feature>
<keyword evidence="3" id="KW-0808">Transferase</keyword>
<dbReference type="Proteomes" id="UP000586254">
    <property type="component" value="Unassembled WGS sequence"/>
</dbReference>
<keyword evidence="3" id="KW-0012">Acyltransferase</keyword>
<proteinExistence type="predicted"/>
<evidence type="ECO:0000256" key="1">
    <source>
        <dbReference type="SAM" id="Phobius"/>
    </source>
</evidence>
<comment type="caution">
    <text evidence="3">The sequence shown here is derived from an EMBL/GenBank/DDBJ whole genome shotgun (WGS) entry which is preliminary data.</text>
</comment>
<gene>
    <name evidence="3" type="ORF">H0N91_20180</name>
</gene>
<dbReference type="Pfam" id="PF01757">
    <property type="entry name" value="Acyl_transf_3"/>
    <property type="match status" value="1"/>
</dbReference>
<keyword evidence="1" id="KW-0472">Membrane</keyword>
<keyword evidence="1" id="KW-0812">Transmembrane</keyword>
<reference evidence="3 4" key="1">
    <citation type="submission" date="2020-07" db="EMBL/GenBank/DDBJ databases">
        <title>Organ Donor 1.</title>
        <authorList>
            <person name="Marsh A.J."/>
            <person name="Azcarate-Peril M.A."/>
        </authorList>
    </citation>
    <scope>NUCLEOTIDE SEQUENCE [LARGE SCALE GENOMIC DNA]</scope>
    <source>
        <strain evidence="3 4">AMC0717</strain>
    </source>
</reference>
<feature type="transmembrane region" description="Helical" evidence="1">
    <location>
        <begin position="80"/>
        <end position="99"/>
    </location>
</feature>
<sequence length="182" mass="21155">MGQRKEIGWLNSLKGIAIMAVVFDHMHNFLYQSEYLWSLSFYSVTLFPFVAGITSCLSMEKRMRLDCYDLVYTWKRLKKILIPYAVATAFYVFAKNQFFDFKTYLEALVTFSGAAPFYFIVYFVQLIVAAPLLFLMIYKIKRKSLHVLFLIGTAVFSGLCLKFTYIIKTWGGGDIYLVQHIC</sequence>
<keyword evidence="1" id="KW-1133">Transmembrane helix</keyword>
<evidence type="ECO:0000259" key="2">
    <source>
        <dbReference type="Pfam" id="PF01757"/>
    </source>
</evidence>
<dbReference type="InterPro" id="IPR002656">
    <property type="entry name" value="Acyl_transf_3_dom"/>
</dbReference>
<feature type="domain" description="Acyltransferase 3" evidence="2">
    <location>
        <begin position="8"/>
        <end position="174"/>
    </location>
</feature>
<feature type="transmembrane region" description="Helical" evidence="1">
    <location>
        <begin position="7"/>
        <end position="23"/>
    </location>
</feature>